<gene>
    <name evidence="1" type="ORF">BDN70DRAFT_995615</name>
</gene>
<dbReference type="Proteomes" id="UP000807469">
    <property type="component" value="Unassembled WGS sequence"/>
</dbReference>
<comment type="caution">
    <text evidence="1">The sequence shown here is derived from an EMBL/GenBank/DDBJ whole genome shotgun (WGS) entry which is preliminary data.</text>
</comment>
<proteinExistence type="predicted"/>
<organism evidence="1 2">
    <name type="scientific">Pholiota conissans</name>
    <dbReference type="NCBI Taxonomy" id="109636"/>
    <lineage>
        <taxon>Eukaryota</taxon>
        <taxon>Fungi</taxon>
        <taxon>Dikarya</taxon>
        <taxon>Basidiomycota</taxon>
        <taxon>Agaricomycotina</taxon>
        <taxon>Agaricomycetes</taxon>
        <taxon>Agaricomycetidae</taxon>
        <taxon>Agaricales</taxon>
        <taxon>Agaricineae</taxon>
        <taxon>Strophariaceae</taxon>
        <taxon>Pholiota</taxon>
    </lineage>
</organism>
<sequence>MAIPCTLWWLPAPPSVAVSMGVFEIKRNKADKVTRLPRHLLKRKAIHVTTCVRTRNKFPLILSSNTRCYKSLRS</sequence>
<name>A0A9P6CR19_9AGAR</name>
<protein>
    <submittedName>
        <fullName evidence="1">Uncharacterized protein</fullName>
    </submittedName>
</protein>
<evidence type="ECO:0000313" key="2">
    <source>
        <dbReference type="Proteomes" id="UP000807469"/>
    </source>
</evidence>
<evidence type="ECO:0000313" key="1">
    <source>
        <dbReference type="EMBL" id="KAF9476526.1"/>
    </source>
</evidence>
<keyword evidence="2" id="KW-1185">Reference proteome</keyword>
<accession>A0A9P6CR19</accession>
<dbReference type="AlphaFoldDB" id="A0A9P6CR19"/>
<reference evidence="1" key="1">
    <citation type="submission" date="2020-11" db="EMBL/GenBank/DDBJ databases">
        <authorList>
            <consortium name="DOE Joint Genome Institute"/>
            <person name="Ahrendt S."/>
            <person name="Riley R."/>
            <person name="Andreopoulos W."/>
            <person name="Labutti K."/>
            <person name="Pangilinan J."/>
            <person name="Ruiz-Duenas F.J."/>
            <person name="Barrasa J.M."/>
            <person name="Sanchez-Garcia M."/>
            <person name="Camarero S."/>
            <person name="Miyauchi S."/>
            <person name="Serrano A."/>
            <person name="Linde D."/>
            <person name="Babiker R."/>
            <person name="Drula E."/>
            <person name="Ayuso-Fernandez I."/>
            <person name="Pacheco R."/>
            <person name="Padilla G."/>
            <person name="Ferreira P."/>
            <person name="Barriuso J."/>
            <person name="Kellner H."/>
            <person name="Castanera R."/>
            <person name="Alfaro M."/>
            <person name="Ramirez L."/>
            <person name="Pisabarro A.G."/>
            <person name="Kuo A."/>
            <person name="Tritt A."/>
            <person name="Lipzen A."/>
            <person name="He G."/>
            <person name="Yan M."/>
            <person name="Ng V."/>
            <person name="Cullen D."/>
            <person name="Martin F."/>
            <person name="Rosso M.-N."/>
            <person name="Henrissat B."/>
            <person name="Hibbett D."/>
            <person name="Martinez A.T."/>
            <person name="Grigoriev I.V."/>
        </authorList>
    </citation>
    <scope>NUCLEOTIDE SEQUENCE</scope>
    <source>
        <strain evidence="1">CIRM-BRFM 674</strain>
    </source>
</reference>
<dbReference type="EMBL" id="MU155291">
    <property type="protein sequence ID" value="KAF9476526.1"/>
    <property type="molecule type" value="Genomic_DNA"/>
</dbReference>